<dbReference type="InterPro" id="IPR003593">
    <property type="entry name" value="AAA+_ATPase"/>
</dbReference>
<evidence type="ECO:0000256" key="3">
    <source>
        <dbReference type="ARBA" id="ARBA00022475"/>
    </source>
</evidence>
<evidence type="ECO:0000256" key="1">
    <source>
        <dbReference type="ARBA" id="ARBA00005417"/>
    </source>
</evidence>
<dbReference type="InterPro" id="IPR003439">
    <property type="entry name" value="ABC_transporter-like_ATP-bd"/>
</dbReference>
<keyword evidence="4" id="KW-0997">Cell inner membrane</keyword>
<comment type="similarity">
    <text evidence="1">Belongs to the ABC transporter superfamily.</text>
</comment>
<comment type="caution">
    <text evidence="10">The sequence shown here is derived from an EMBL/GenBank/DDBJ whole genome shotgun (WGS) entry which is preliminary data.</text>
</comment>
<dbReference type="PANTHER" id="PTHR42781:SF1">
    <property type="entry name" value="THIAMINE IMPORT ATP-BINDING PROTEIN THIQ"/>
    <property type="match status" value="1"/>
</dbReference>
<dbReference type="InterPro" id="IPR005968">
    <property type="entry name" value="Thiamine_ABC_ThiQ"/>
</dbReference>
<dbReference type="GO" id="GO:0005524">
    <property type="term" value="F:ATP binding"/>
    <property type="evidence" value="ECO:0007669"/>
    <property type="project" value="UniProtKB-KW"/>
</dbReference>
<keyword evidence="2" id="KW-0813">Transport</keyword>
<dbReference type="RefSeq" id="WP_106773400.1">
    <property type="nucleotide sequence ID" value="NZ_PXYK01000016.1"/>
</dbReference>
<keyword evidence="5" id="KW-0547">Nucleotide-binding</keyword>
<feature type="domain" description="ABC transporter" evidence="9">
    <location>
        <begin position="8"/>
        <end position="236"/>
    </location>
</feature>
<keyword evidence="11" id="KW-1185">Reference proteome</keyword>
<dbReference type="GO" id="GO:0016887">
    <property type="term" value="F:ATP hydrolysis activity"/>
    <property type="evidence" value="ECO:0007669"/>
    <property type="project" value="InterPro"/>
</dbReference>
<keyword evidence="7" id="KW-1278">Translocase</keyword>
<evidence type="ECO:0000256" key="2">
    <source>
        <dbReference type="ARBA" id="ARBA00022448"/>
    </source>
</evidence>
<dbReference type="SMART" id="SM00382">
    <property type="entry name" value="AAA"/>
    <property type="match status" value="1"/>
</dbReference>
<dbReference type="Proteomes" id="UP000241229">
    <property type="component" value="Unassembled WGS sequence"/>
</dbReference>
<dbReference type="Pfam" id="PF00005">
    <property type="entry name" value="ABC_tran"/>
    <property type="match status" value="1"/>
</dbReference>
<protein>
    <submittedName>
        <fullName evidence="10">Thiamine ABC transporter ATP-binding protein</fullName>
    </submittedName>
</protein>
<evidence type="ECO:0000256" key="5">
    <source>
        <dbReference type="ARBA" id="ARBA00022741"/>
    </source>
</evidence>
<evidence type="ECO:0000313" key="10">
    <source>
        <dbReference type="EMBL" id="PSJ57720.1"/>
    </source>
</evidence>
<evidence type="ECO:0000256" key="6">
    <source>
        <dbReference type="ARBA" id="ARBA00022840"/>
    </source>
</evidence>
<reference evidence="10 11" key="1">
    <citation type="submission" date="2018-03" db="EMBL/GenBank/DDBJ databases">
        <title>The draft genome of Mesorhizobium sp. 6GN-30.</title>
        <authorList>
            <person name="Liu L."/>
            <person name="Li L."/>
            <person name="Wang T."/>
            <person name="Zhang X."/>
            <person name="Liang L."/>
        </authorList>
    </citation>
    <scope>NUCLEOTIDE SEQUENCE [LARGE SCALE GENOMIC DNA]</scope>
    <source>
        <strain evidence="10 11">6GN30</strain>
    </source>
</reference>
<dbReference type="PANTHER" id="PTHR42781">
    <property type="entry name" value="SPERMIDINE/PUTRESCINE IMPORT ATP-BINDING PROTEIN POTA"/>
    <property type="match status" value="1"/>
</dbReference>
<evidence type="ECO:0000256" key="4">
    <source>
        <dbReference type="ARBA" id="ARBA00022519"/>
    </source>
</evidence>
<dbReference type="InterPro" id="IPR050093">
    <property type="entry name" value="ABC_SmlMolc_Importer"/>
</dbReference>
<dbReference type="Gene3D" id="3.40.50.300">
    <property type="entry name" value="P-loop containing nucleotide triphosphate hydrolases"/>
    <property type="match status" value="1"/>
</dbReference>
<sequence>MSGLDAGIRIDDVRFDYPDMKMLFDVDIPPAVVTVVMGASGSGKSTLLDLVAGFRQPASGGILIAGADVTALPPDRRPVSMIFQENNLFAHLDVAKNVGLGRSPSLRLSKADHEAVAQALARVGLAGKERRLPRELSGGERQRVAIARVLVRDRPVLLMDEPFAALGLALRDDMLDLIAALQSERGLTVVLVTHHPDDARRIAGHMVFLEDGRVAAAGPAAAFFTEGGPEAFRRYIGAESRSAETPSAARKPT</sequence>
<dbReference type="GO" id="GO:0016020">
    <property type="term" value="C:membrane"/>
    <property type="evidence" value="ECO:0007669"/>
    <property type="project" value="InterPro"/>
</dbReference>
<dbReference type="InterPro" id="IPR027417">
    <property type="entry name" value="P-loop_NTPase"/>
</dbReference>
<dbReference type="EMBL" id="PXYK01000016">
    <property type="protein sequence ID" value="PSJ57720.1"/>
    <property type="molecule type" value="Genomic_DNA"/>
</dbReference>
<dbReference type="InterPro" id="IPR017871">
    <property type="entry name" value="ABC_transporter-like_CS"/>
</dbReference>
<organism evidence="10 11">
    <name type="scientific">Kumtagia ephedrae</name>
    <dbReference type="NCBI Taxonomy" id="2116701"/>
    <lineage>
        <taxon>Bacteria</taxon>
        <taxon>Pseudomonadati</taxon>
        <taxon>Pseudomonadota</taxon>
        <taxon>Alphaproteobacteria</taxon>
        <taxon>Hyphomicrobiales</taxon>
        <taxon>Phyllobacteriaceae</taxon>
        <taxon>Kumtagia</taxon>
    </lineage>
</organism>
<dbReference type="GO" id="GO:0042626">
    <property type="term" value="F:ATPase-coupled transmembrane transporter activity"/>
    <property type="evidence" value="ECO:0007669"/>
    <property type="project" value="InterPro"/>
</dbReference>
<dbReference type="SUPFAM" id="SSF52540">
    <property type="entry name" value="P-loop containing nucleoside triphosphate hydrolases"/>
    <property type="match status" value="1"/>
</dbReference>
<keyword evidence="8" id="KW-0472">Membrane</keyword>
<name>A0A2P7S5I9_9HYPH</name>
<accession>A0A2P7S5I9</accession>
<keyword evidence="3" id="KW-1003">Cell membrane</keyword>
<dbReference type="GO" id="GO:0071934">
    <property type="term" value="P:thiamine transmembrane transport"/>
    <property type="evidence" value="ECO:0007669"/>
    <property type="project" value="InterPro"/>
</dbReference>
<dbReference type="AlphaFoldDB" id="A0A2P7S5I9"/>
<keyword evidence="6 10" id="KW-0067">ATP-binding</keyword>
<proteinExistence type="inferred from homology"/>
<gene>
    <name evidence="10" type="primary">thiQ</name>
    <name evidence="10" type="ORF">C7I84_16975</name>
</gene>
<dbReference type="OrthoDB" id="9802264at2"/>
<evidence type="ECO:0000259" key="9">
    <source>
        <dbReference type="PROSITE" id="PS50893"/>
    </source>
</evidence>
<dbReference type="NCBIfam" id="TIGR01277">
    <property type="entry name" value="thiQ"/>
    <property type="match status" value="1"/>
</dbReference>
<evidence type="ECO:0000256" key="8">
    <source>
        <dbReference type="ARBA" id="ARBA00023136"/>
    </source>
</evidence>
<dbReference type="PROSITE" id="PS50893">
    <property type="entry name" value="ABC_TRANSPORTER_2"/>
    <property type="match status" value="1"/>
</dbReference>
<evidence type="ECO:0000313" key="11">
    <source>
        <dbReference type="Proteomes" id="UP000241229"/>
    </source>
</evidence>
<dbReference type="PROSITE" id="PS00211">
    <property type="entry name" value="ABC_TRANSPORTER_1"/>
    <property type="match status" value="1"/>
</dbReference>
<evidence type="ECO:0000256" key="7">
    <source>
        <dbReference type="ARBA" id="ARBA00022967"/>
    </source>
</evidence>